<dbReference type="PANTHER" id="PTHR10696:SF56">
    <property type="entry name" value="TAUD_TFDA-LIKE DOMAIN-CONTAINING PROTEIN"/>
    <property type="match status" value="1"/>
</dbReference>
<keyword evidence="9" id="KW-1185">Reference proteome</keyword>
<accession>A0ABR7LFD6</accession>
<evidence type="ECO:0000256" key="2">
    <source>
        <dbReference type="ARBA" id="ARBA00008425"/>
    </source>
</evidence>
<dbReference type="InterPro" id="IPR014503">
    <property type="entry name" value="Clavaminate_syn-like"/>
</dbReference>
<evidence type="ECO:0000313" key="8">
    <source>
        <dbReference type="EMBL" id="MBC6451071.1"/>
    </source>
</evidence>
<keyword evidence="4" id="KW-0560">Oxidoreductase</keyword>
<feature type="domain" description="TauD/TfdA-like" evidence="7">
    <location>
        <begin position="122"/>
        <end position="304"/>
    </location>
</feature>
<comment type="cofactor">
    <cofactor evidence="1">
        <name>Fe(2+)</name>
        <dbReference type="ChEBI" id="CHEBI:29033"/>
    </cofactor>
</comment>
<evidence type="ECO:0000256" key="4">
    <source>
        <dbReference type="ARBA" id="ARBA00023002"/>
    </source>
</evidence>
<keyword evidence="3" id="KW-0479">Metal-binding</keyword>
<sequence length="326" mass="35206">MSLTTVSSAPAPPLERVDAREVRRIALDLCVWGTEQVDDPEWIATVRHAGVTLPQALRRTLRTFRRDSGPTGTLLVRGLPVDGDSLPSTPNVNGSVQRIVTVPAAVLMLAACELGEPAAFRAEKSGALVQDVVPVPGKETFQGNAGSVLLSFHNENAFHAHRPDYVMLLCLRPDHDGVAGLRTVCARQVLPLLGEETRQALFSREFVTDPPPSFGGGGGATAPHAVFRGAPEDPDMRVDLAATTPLTPRAAAALVELAQVFDRTASVVRLAAGDLAIVDNRVAAHGRTAFQPRYDGADRWLQRTFVATDLRRSRDHRPRDGYVLDR</sequence>
<keyword evidence="6" id="KW-0045">Antibiotic biosynthesis</keyword>
<evidence type="ECO:0000256" key="3">
    <source>
        <dbReference type="ARBA" id="ARBA00022723"/>
    </source>
</evidence>
<dbReference type="InterPro" id="IPR042098">
    <property type="entry name" value="TauD-like_sf"/>
</dbReference>
<dbReference type="Proteomes" id="UP000734823">
    <property type="component" value="Unassembled WGS sequence"/>
</dbReference>
<comment type="caution">
    <text evidence="8">The sequence shown here is derived from an EMBL/GenBank/DDBJ whole genome shotgun (WGS) entry which is preliminary data.</text>
</comment>
<dbReference type="RefSeq" id="WP_187224151.1">
    <property type="nucleotide sequence ID" value="NZ_JABVED010000023.1"/>
</dbReference>
<evidence type="ECO:0000256" key="6">
    <source>
        <dbReference type="ARBA" id="ARBA00023194"/>
    </source>
</evidence>
<comment type="similarity">
    <text evidence="2">Belongs to the clavaminate synthase family.</text>
</comment>
<dbReference type="InterPro" id="IPR050411">
    <property type="entry name" value="AlphaKG_dependent_hydroxylases"/>
</dbReference>
<organism evidence="8 9">
    <name type="scientific">Actinokineospora xionganensis</name>
    <dbReference type="NCBI Taxonomy" id="2684470"/>
    <lineage>
        <taxon>Bacteria</taxon>
        <taxon>Bacillati</taxon>
        <taxon>Actinomycetota</taxon>
        <taxon>Actinomycetes</taxon>
        <taxon>Pseudonocardiales</taxon>
        <taxon>Pseudonocardiaceae</taxon>
        <taxon>Actinokineospora</taxon>
    </lineage>
</organism>
<evidence type="ECO:0000256" key="1">
    <source>
        <dbReference type="ARBA" id="ARBA00001954"/>
    </source>
</evidence>
<proteinExistence type="inferred from homology"/>
<dbReference type="PANTHER" id="PTHR10696">
    <property type="entry name" value="GAMMA-BUTYROBETAINE HYDROXYLASE-RELATED"/>
    <property type="match status" value="1"/>
</dbReference>
<evidence type="ECO:0000256" key="5">
    <source>
        <dbReference type="ARBA" id="ARBA00023004"/>
    </source>
</evidence>
<keyword evidence="5" id="KW-0408">Iron</keyword>
<reference evidence="8 9" key="1">
    <citation type="submission" date="2020-06" db="EMBL/GenBank/DDBJ databases">
        <title>Actinokineospora xiongansis sp. nov., isolated from soil of Baiyangdian.</title>
        <authorList>
            <person name="Zhang X."/>
        </authorList>
    </citation>
    <scope>NUCLEOTIDE SEQUENCE [LARGE SCALE GENOMIC DNA]</scope>
    <source>
        <strain evidence="8 9">HBU206404</strain>
    </source>
</reference>
<protein>
    <submittedName>
        <fullName evidence="8">TauD/TfdA family dioxygenase</fullName>
    </submittedName>
</protein>
<dbReference type="SUPFAM" id="SSF51197">
    <property type="entry name" value="Clavaminate synthase-like"/>
    <property type="match status" value="1"/>
</dbReference>
<evidence type="ECO:0000313" key="9">
    <source>
        <dbReference type="Proteomes" id="UP000734823"/>
    </source>
</evidence>
<keyword evidence="8" id="KW-0223">Dioxygenase</keyword>
<dbReference type="InterPro" id="IPR003819">
    <property type="entry name" value="TauD/TfdA-like"/>
</dbReference>
<dbReference type="Gene3D" id="3.60.130.10">
    <property type="entry name" value="Clavaminate synthase-like"/>
    <property type="match status" value="1"/>
</dbReference>
<gene>
    <name evidence="8" type="ORF">GPZ80_28295</name>
</gene>
<evidence type="ECO:0000259" key="7">
    <source>
        <dbReference type="Pfam" id="PF02668"/>
    </source>
</evidence>
<dbReference type="EMBL" id="JABVED010000023">
    <property type="protein sequence ID" value="MBC6451071.1"/>
    <property type="molecule type" value="Genomic_DNA"/>
</dbReference>
<name>A0ABR7LFD6_9PSEU</name>
<dbReference type="GO" id="GO:0051213">
    <property type="term" value="F:dioxygenase activity"/>
    <property type="evidence" value="ECO:0007669"/>
    <property type="project" value="UniProtKB-KW"/>
</dbReference>
<dbReference type="Pfam" id="PF02668">
    <property type="entry name" value="TauD"/>
    <property type="match status" value="1"/>
</dbReference>
<dbReference type="PIRSF" id="PIRSF019543">
    <property type="entry name" value="Clavaminate_syn"/>
    <property type="match status" value="1"/>
</dbReference>